<protein>
    <submittedName>
        <fullName evidence="1">Uncharacterized protein</fullName>
    </submittedName>
</protein>
<dbReference type="Proteomes" id="UP000247345">
    <property type="component" value="Unassembled WGS sequence"/>
</dbReference>
<name>A0A2P6C8T0_9FLAO</name>
<evidence type="ECO:0000313" key="1">
    <source>
        <dbReference type="EMBL" id="PQJ69330.1"/>
    </source>
</evidence>
<keyword evidence="2" id="KW-1185">Reference proteome</keyword>
<gene>
    <name evidence="1" type="ORF">BTO14_15045</name>
</gene>
<reference evidence="1 2" key="1">
    <citation type="submission" date="2016-12" db="EMBL/GenBank/DDBJ databases">
        <title>Trade-off between light-utilization and light-protection in marine flavobacteria.</title>
        <authorList>
            <person name="Kumagai Y."/>
            <person name="Yoshizawa S."/>
            <person name="Kogure K."/>
            <person name="Iwasaki W."/>
        </authorList>
    </citation>
    <scope>NUCLEOTIDE SEQUENCE [LARGE SCALE GENOMIC DNA]</scope>
    <source>
        <strain evidence="1 2">KCTC 12100</strain>
    </source>
</reference>
<organism evidence="1 2">
    <name type="scientific">Polaribacter butkevichii</name>
    <dbReference type="NCBI Taxonomy" id="218490"/>
    <lineage>
        <taxon>Bacteria</taxon>
        <taxon>Pseudomonadati</taxon>
        <taxon>Bacteroidota</taxon>
        <taxon>Flavobacteriia</taxon>
        <taxon>Flavobacteriales</taxon>
        <taxon>Flavobacteriaceae</taxon>
    </lineage>
</organism>
<comment type="caution">
    <text evidence="1">The sequence shown here is derived from an EMBL/GenBank/DDBJ whole genome shotgun (WGS) entry which is preliminary data.</text>
</comment>
<evidence type="ECO:0000313" key="2">
    <source>
        <dbReference type="Proteomes" id="UP000247345"/>
    </source>
</evidence>
<proteinExistence type="predicted"/>
<sequence length="100" mass="11542">MLIHLQTEEAPTLLPEAQVDQQQREVLVLQEAQQEVLLQEEARPLPLAETVPTHLHQEVHLLQDHLLQEVHQQEVPLAEVVLEVLQHHLEEEVNKTLISL</sequence>
<accession>A0A2P6C8T0</accession>
<dbReference type="AlphaFoldDB" id="A0A2P6C8T0"/>
<dbReference type="EMBL" id="MSCK01000002">
    <property type="protein sequence ID" value="PQJ69330.1"/>
    <property type="molecule type" value="Genomic_DNA"/>
</dbReference>